<comment type="catalytic activity">
    <reaction evidence="5">
        <text>dTDP-beta-L-rhamnose + NADP(+) = dTDP-4-dehydro-beta-L-rhamnose + NADPH + H(+)</text>
        <dbReference type="Rhea" id="RHEA:21796"/>
        <dbReference type="ChEBI" id="CHEBI:15378"/>
        <dbReference type="ChEBI" id="CHEBI:57510"/>
        <dbReference type="ChEBI" id="CHEBI:57783"/>
        <dbReference type="ChEBI" id="CHEBI:58349"/>
        <dbReference type="ChEBI" id="CHEBI:62830"/>
        <dbReference type="EC" id="1.1.1.133"/>
    </reaction>
</comment>
<comment type="pathway">
    <text evidence="1 6">Carbohydrate biosynthesis; dTDP-L-rhamnose biosynthesis.</text>
</comment>
<evidence type="ECO:0000313" key="8">
    <source>
        <dbReference type="EMBL" id="PWK20570.1"/>
    </source>
</evidence>
<dbReference type="InterPro" id="IPR029903">
    <property type="entry name" value="RmlD-like-bd"/>
</dbReference>
<comment type="caution">
    <text evidence="8">The sequence shown here is derived from an EMBL/GenBank/DDBJ whole genome shotgun (WGS) entry which is preliminary data.</text>
</comment>
<evidence type="ECO:0000256" key="3">
    <source>
        <dbReference type="ARBA" id="ARBA00012929"/>
    </source>
</evidence>
<evidence type="ECO:0000256" key="4">
    <source>
        <dbReference type="ARBA" id="ARBA00017099"/>
    </source>
</evidence>
<dbReference type="PANTHER" id="PTHR10491">
    <property type="entry name" value="DTDP-4-DEHYDRORHAMNOSE REDUCTASE"/>
    <property type="match status" value="1"/>
</dbReference>
<dbReference type="GO" id="GO:0008831">
    <property type="term" value="F:dTDP-4-dehydrorhamnose reductase activity"/>
    <property type="evidence" value="ECO:0007669"/>
    <property type="project" value="UniProtKB-EC"/>
</dbReference>
<dbReference type="RefSeq" id="WP_109680837.1">
    <property type="nucleotide sequence ID" value="NZ_QGGP01000001.1"/>
</dbReference>
<sequence>MKTVLVTGGDGQLASCIKDIESNYLDFKFIYKNASELDITNQEQIRNLFESNHFDWCINCAAYTAVDKAEAEPELAFKINAEGAKFLAEASRKHKVKLIHISTDFVFDGNETYPYSEQDRPNPINVYGASKLQGEKHIESILKEHFIIRTSWLYSKHGNNFVKTMLKLSQDRDKINVVNDQIGSPTHALDLAHAILKIINKNNNAFGLYHFSNQGEISWYHFATAIFSVFNRKINVQPIPSSKYKTLAKRPRYSVLETNKIATEFQVEIKGWKTALAEFVQLQ</sequence>
<evidence type="ECO:0000256" key="2">
    <source>
        <dbReference type="ARBA" id="ARBA00010944"/>
    </source>
</evidence>
<dbReference type="NCBIfam" id="TIGR01214">
    <property type="entry name" value="rmlD"/>
    <property type="match status" value="1"/>
</dbReference>
<evidence type="ECO:0000256" key="6">
    <source>
        <dbReference type="RuleBase" id="RU364082"/>
    </source>
</evidence>
<keyword evidence="6" id="KW-0521">NADP</keyword>
<dbReference type="CDD" id="cd05254">
    <property type="entry name" value="dTDP_HR_like_SDR_e"/>
    <property type="match status" value="1"/>
</dbReference>
<dbReference type="OrthoDB" id="9803892at2"/>
<protein>
    <recommendedName>
        <fullName evidence="4 6">dTDP-4-dehydrorhamnose reductase</fullName>
        <ecNumber evidence="3 6">1.1.1.133</ecNumber>
    </recommendedName>
</protein>
<dbReference type="InterPro" id="IPR005913">
    <property type="entry name" value="dTDP_dehydrorham_reduct"/>
</dbReference>
<dbReference type="GO" id="GO:0005829">
    <property type="term" value="C:cytosol"/>
    <property type="evidence" value="ECO:0007669"/>
    <property type="project" value="TreeGrafter"/>
</dbReference>
<keyword evidence="9" id="KW-1185">Reference proteome</keyword>
<evidence type="ECO:0000259" key="7">
    <source>
        <dbReference type="Pfam" id="PF04321"/>
    </source>
</evidence>
<dbReference type="GO" id="GO:0019305">
    <property type="term" value="P:dTDP-rhamnose biosynthetic process"/>
    <property type="evidence" value="ECO:0007669"/>
    <property type="project" value="UniProtKB-UniPathway"/>
</dbReference>
<dbReference type="UniPathway" id="UPA00124"/>
<reference evidence="8 9" key="1">
    <citation type="submission" date="2018-05" db="EMBL/GenBank/DDBJ databases">
        <title>Genomic Encyclopedia of Archaeal and Bacterial Type Strains, Phase II (KMG-II): from individual species to whole genera.</title>
        <authorList>
            <person name="Goeker M."/>
        </authorList>
    </citation>
    <scope>NUCLEOTIDE SEQUENCE [LARGE SCALE GENOMIC DNA]</scope>
    <source>
        <strain evidence="8 9">DSM 22637</strain>
    </source>
</reference>
<dbReference type="PANTHER" id="PTHR10491:SF4">
    <property type="entry name" value="METHIONINE ADENOSYLTRANSFERASE 2 SUBUNIT BETA"/>
    <property type="match status" value="1"/>
</dbReference>
<name>A0A316ECF4_9FLAO</name>
<dbReference type="EC" id="1.1.1.133" evidence="3 6"/>
<dbReference type="InterPro" id="IPR036291">
    <property type="entry name" value="NAD(P)-bd_dom_sf"/>
</dbReference>
<accession>A0A316ECF4</accession>
<proteinExistence type="inferred from homology"/>
<evidence type="ECO:0000313" key="9">
    <source>
        <dbReference type="Proteomes" id="UP000245430"/>
    </source>
</evidence>
<dbReference type="SUPFAM" id="SSF51735">
    <property type="entry name" value="NAD(P)-binding Rossmann-fold domains"/>
    <property type="match status" value="1"/>
</dbReference>
<comment type="similarity">
    <text evidence="2 6">Belongs to the dTDP-4-dehydrorhamnose reductase family.</text>
</comment>
<dbReference type="Proteomes" id="UP000245430">
    <property type="component" value="Unassembled WGS sequence"/>
</dbReference>
<dbReference type="Gene3D" id="3.40.50.720">
    <property type="entry name" value="NAD(P)-binding Rossmann-like Domain"/>
    <property type="match status" value="1"/>
</dbReference>
<evidence type="ECO:0000256" key="5">
    <source>
        <dbReference type="ARBA" id="ARBA00048200"/>
    </source>
</evidence>
<dbReference type="Gene3D" id="3.90.25.10">
    <property type="entry name" value="UDP-galactose 4-epimerase, domain 1"/>
    <property type="match status" value="1"/>
</dbReference>
<organism evidence="8 9">
    <name type="scientific">Xanthomarina spongicola</name>
    <dbReference type="NCBI Taxonomy" id="570520"/>
    <lineage>
        <taxon>Bacteria</taxon>
        <taxon>Pseudomonadati</taxon>
        <taxon>Bacteroidota</taxon>
        <taxon>Flavobacteriia</taxon>
        <taxon>Flavobacteriales</taxon>
        <taxon>Flavobacteriaceae</taxon>
        <taxon>Xanthomarina</taxon>
    </lineage>
</organism>
<comment type="function">
    <text evidence="6">Catalyzes the reduction of dTDP-6-deoxy-L-lyxo-4-hexulose to yield dTDP-L-rhamnose.</text>
</comment>
<dbReference type="Pfam" id="PF04321">
    <property type="entry name" value="RmlD_sub_bind"/>
    <property type="match status" value="1"/>
</dbReference>
<dbReference type="AlphaFoldDB" id="A0A316ECF4"/>
<dbReference type="EMBL" id="QGGP01000001">
    <property type="protein sequence ID" value="PWK20570.1"/>
    <property type="molecule type" value="Genomic_DNA"/>
</dbReference>
<gene>
    <name evidence="8" type="ORF">LX78_00272</name>
</gene>
<feature type="domain" description="RmlD-like substrate binding" evidence="7">
    <location>
        <begin position="3"/>
        <end position="281"/>
    </location>
</feature>
<keyword evidence="6" id="KW-0560">Oxidoreductase</keyword>
<evidence type="ECO:0000256" key="1">
    <source>
        <dbReference type="ARBA" id="ARBA00004781"/>
    </source>
</evidence>